<dbReference type="AlphaFoldDB" id="A0A0L6UFU2"/>
<protein>
    <submittedName>
        <fullName evidence="2">Uncharacterized protein</fullName>
    </submittedName>
</protein>
<proteinExistence type="predicted"/>
<dbReference type="STRING" id="27349.A0A0L6UFU2"/>
<evidence type="ECO:0000313" key="2">
    <source>
        <dbReference type="EMBL" id="KNZ47409.1"/>
    </source>
</evidence>
<evidence type="ECO:0000313" key="3">
    <source>
        <dbReference type="Proteomes" id="UP000037035"/>
    </source>
</evidence>
<feature type="region of interest" description="Disordered" evidence="1">
    <location>
        <begin position="1"/>
        <end position="20"/>
    </location>
</feature>
<gene>
    <name evidence="2" type="ORF">VP01_6413g1</name>
</gene>
<organism evidence="2 3">
    <name type="scientific">Puccinia sorghi</name>
    <dbReference type="NCBI Taxonomy" id="27349"/>
    <lineage>
        <taxon>Eukaryota</taxon>
        <taxon>Fungi</taxon>
        <taxon>Dikarya</taxon>
        <taxon>Basidiomycota</taxon>
        <taxon>Pucciniomycotina</taxon>
        <taxon>Pucciniomycetes</taxon>
        <taxon>Pucciniales</taxon>
        <taxon>Pucciniaceae</taxon>
        <taxon>Puccinia</taxon>
    </lineage>
</organism>
<keyword evidence="3" id="KW-1185">Reference proteome</keyword>
<reference evidence="2 3" key="1">
    <citation type="submission" date="2015-08" db="EMBL/GenBank/DDBJ databases">
        <title>Next Generation Sequencing and Analysis of the Genome of Puccinia sorghi L Schw, the Causal Agent of Maize Common Rust.</title>
        <authorList>
            <person name="Rochi L."/>
            <person name="Burguener G."/>
            <person name="Darino M."/>
            <person name="Turjanski A."/>
            <person name="Kreff E."/>
            <person name="Dieguez M.J."/>
            <person name="Sacco F."/>
        </authorList>
    </citation>
    <scope>NUCLEOTIDE SEQUENCE [LARGE SCALE GENOMIC DNA]</scope>
    <source>
        <strain evidence="2 3">RO10H11247</strain>
    </source>
</reference>
<dbReference type="OrthoDB" id="2518123at2759"/>
<comment type="caution">
    <text evidence="2">The sequence shown here is derived from an EMBL/GenBank/DDBJ whole genome shotgun (WGS) entry which is preliminary data.</text>
</comment>
<name>A0A0L6UFU2_9BASI</name>
<evidence type="ECO:0000256" key="1">
    <source>
        <dbReference type="SAM" id="MobiDB-lite"/>
    </source>
</evidence>
<dbReference type="VEuPathDB" id="FungiDB:VP01_6413g1"/>
<dbReference type="EMBL" id="LAVV01011734">
    <property type="protein sequence ID" value="KNZ47409.1"/>
    <property type="molecule type" value="Genomic_DNA"/>
</dbReference>
<accession>A0A0L6UFU2</accession>
<sequence>MSAHSMMEHSRETHQIPDSDLKYSDCGPHVKCTNQFNSATVLFSVGSSNSHPLLDLSELDEKPMRPKPVSTLESHFSHPISGPQLPQSCMTPCNPQPSLKSNQVAAAVWFSLIGICFPWKSKSDGAMMAEMVLKAFQKIDTCTWKATKFCEIMHPSSIC</sequence>
<dbReference type="Proteomes" id="UP000037035">
    <property type="component" value="Unassembled WGS sequence"/>
</dbReference>